<dbReference type="Gene3D" id="1.20.1250.20">
    <property type="entry name" value="MFS general substrate transporter like domains"/>
    <property type="match status" value="1"/>
</dbReference>
<feature type="transmembrane region" description="Helical" evidence="6">
    <location>
        <begin position="142"/>
        <end position="162"/>
    </location>
</feature>
<proteinExistence type="predicted"/>
<feature type="domain" description="Major facilitator superfamily (MFS) profile" evidence="7">
    <location>
        <begin position="18"/>
        <end position="392"/>
    </location>
</feature>
<evidence type="ECO:0000256" key="2">
    <source>
        <dbReference type="ARBA" id="ARBA00022475"/>
    </source>
</evidence>
<comment type="subcellular location">
    <subcellularLocation>
        <location evidence="1">Cell membrane</location>
        <topology evidence="1">Multi-pass membrane protein</topology>
    </subcellularLocation>
</comment>
<keyword evidence="2" id="KW-1003">Cell membrane</keyword>
<feature type="transmembrane region" description="Helical" evidence="6">
    <location>
        <begin position="277"/>
        <end position="298"/>
    </location>
</feature>
<evidence type="ECO:0000259" key="7">
    <source>
        <dbReference type="PROSITE" id="PS50850"/>
    </source>
</evidence>
<evidence type="ECO:0000256" key="1">
    <source>
        <dbReference type="ARBA" id="ARBA00004651"/>
    </source>
</evidence>
<dbReference type="EMBL" id="JACIGO010000003">
    <property type="protein sequence ID" value="MBB4291507.1"/>
    <property type="molecule type" value="Genomic_DNA"/>
</dbReference>
<dbReference type="PANTHER" id="PTHR43124">
    <property type="entry name" value="PURINE EFFLUX PUMP PBUE"/>
    <property type="match status" value="1"/>
</dbReference>
<dbReference type="SUPFAM" id="SSF103473">
    <property type="entry name" value="MFS general substrate transporter"/>
    <property type="match status" value="1"/>
</dbReference>
<evidence type="ECO:0000313" key="9">
    <source>
        <dbReference type="Proteomes" id="UP000538507"/>
    </source>
</evidence>
<feature type="transmembrane region" description="Helical" evidence="6">
    <location>
        <begin position="304"/>
        <end position="327"/>
    </location>
</feature>
<name>A0AAE2SX81_RHILE</name>
<dbReference type="PROSITE" id="PS50850">
    <property type="entry name" value="MFS"/>
    <property type="match status" value="1"/>
</dbReference>
<evidence type="ECO:0000256" key="5">
    <source>
        <dbReference type="ARBA" id="ARBA00023136"/>
    </source>
</evidence>
<sequence>MSTVAESAPFQLPTSWLGVGSLAIGSFALVTSEFLPVGLLPDIARSLDVMTGQAGLLMTMPGIVAAAAAPLSIAFAGHIDRRRVLLALLVALAVSNVLAATATSLTMILIGRFLLGLAVGAFWTIAGSLGPRLRPGPEGVKANAVILSGISFGTVAGVPAGAVIGDVFDWRISFWAGAGLAVVSIVAVMALLPSLPAKNRRGIRGMPGLLLRPKARIGLFAVLTIFLGHFAAYTFVTPYLNENASISGATLSLLLLINGVAGFIGNMLGGWVSSKKVSLSVIVAAGLLGGSALLLFLLGSSQVAAFVAVAVWGLGFGMVPIAMQSFLQSAARDALEDMQAMFVSVGQIAIGLGSFVGGLIVDGTGLSGAILFGSIAASLTILLMLTPAARSSQR</sequence>
<dbReference type="PANTHER" id="PTHR43124:SF3">
    <property type="entry name" value="CHLORAMPHENICOL EFFLUX PUMP RV0191"/>
    <property type="match status" value="1"/>
</dbReference>
<dbReference type="AlphaFoldDB" id="A0AAE2SX81"/>
<evidence type="ECO:0000313" key="8">
    <source>
        <dbReference type="EMBL" id="MBB4291507.1"/>
    </source>
</evidence>
<feature type="transmembrane region" description="Helical" evidence="6">
    <location>
        <begin position="366"/>
        <end position="385"/>
    </location>
</feature>
<evidence type="ECO:0000256" key="4">
    <source>
        <dbReference type="ARBA" id="ARBA00022989"/>
    </source>
</evidence>
<feature type="transmembrane region" description="Helical" evidence="6">
    <location>
        <begin position="12"/>
        <end position="35"/>
    </location>
</feature>
<feature type="transmembrane region" description="Helical" evidence="6">
    <location>
        <begin position="217"/>
        <end position="240"/>
    </location>
</feature>
<dbReference type="InterPro" id="IPR050189">
    <property type="entry name" value="MFS_Efflux_Transporters"/>
</dbReference>
<dbReference type="RefSeq" id="WP_183608313.1">
    <property type="nucleotide sequence ID" value="NZ_JACHAZ010000001.1"/>
</dbReference>
<dbReference type="InterPro" id="IPR036259">
    <property type="entry name" value="MFS_trans_sf"/>
</dbReference>
<dbReference type="GO" id="GO:0022857">
    <property type="term" value="F:transmembrane transporter activity"/>
    <property type="evidence" value="ECO:0007669"/>
    <property type="project" value="InterPro"/>
</dbReference>
<keyword evidence="3 6" id="KW-0812">Transmembrane</keyword>
<protein>
    <submittedName>
        <fullName evidence="8">MFS family arabinose efflux permease</fullName>
    </submittedName>
</protein>
<organism evidence="8 9">
    <name type="scientific">Rhizobium leguminosarum</name>
    <dbReference type="NCBI Taxonomy" id="384"/>
    <lineage>
        <taxon>Bacteria</taxon>
        <taxon>Pseudomonadati</taxon>
        <taxon>Pseudomonadota</taxon>
        <taxon>Alphaproteobacteria</taxon>
        <taxon>Hyphomicrobiales</taxon>
        <taxon>Rhizobiaceae</taxon>
        <taxon>Rhizobium/Agrobacterium group</taxon>
        <taxon>Rhizobium</taxon>
    </lineage>
</organism>
<dbReference type="GO" id="GO:0005886">
    <property type="term" value="C:plasma membrane"/>
    <property type="evidence" value="ECO:0007669"/>
    <property type="project" value="UniProtKB-SubCell"/>
</dbReference>
<feature type="transmembrane region" description="Helical" evidence="6">
    <location>
        <begin position="246"/>
        <end position="265"/>
    </location>
</feature>
<feature type="transmembrane region" description="Helical" evidence="6">
    <location>
        <begin position="174"/>
        <end position="196"/>
    </location>
</feature>
<dbReference type="Proteomes" id="UP000538507">
    <property type="component" value="Unassembled WGS sequence"/>
</dbReference>
<feature type="transmembrane region" description="Helical" evidence="6">
    <location>
        <begin position="109"/>
        <end position="130"/>
    </location>
</feature>
<keyword evidence="5 6" id="KW-0472">Membrane</keyword>
<evidence type="ECO:0000256" key="6">
    <source>
        <dbReference type="SAM" id="Phobius"/>
    </source>
</evidence>
<dbReference type="CDD" id="cd17324">
    <property type="entry name" value="MFS_NepI_like"/>
    <property type="match status" value="1"/>
</dbReference>
<dbReference type="InterPro" id="IPR020846">
    <property type="entry name" value="MFS_dom"/>
</dbReference>
<dbReference type="InterPro" id="IPR011701">
    <property type="entry name" value="MFS"/>
</dbReference>
<reference evidence="8 9" key="1">
    <citation type="submission" date="2020-08" db="EMBL/GenBank/DDBJ databases">
        <title>Genomic Encyclopedia of Type Strains, Phase IV (KMG-V): Genome sequencing to study the core and pangenomes of soil and plant-associated prokaryotes.</title>
        <authorList>
            <person name="Whitman W."/>
        </authorList>
    </citation>
    <scope>NUCLEOTIDE SEQUENCE [LARGE SCALE GENOMIC DNA]</scope>
    <source>
        <strain evidence="8 9">SEMIA 415</strain>
    </source>
</reference>
<gene>
    <name evidence="8" type="ORF">GGE16_003566</name>
</gene>
<evidence type="ECO:0000256" key="3">
    <source>
        <dbReference type="ARBA" id="ARBA00022692"/>
    </source>
</evidence>
<feature type="transmembrane region" description="Helical" evidence="6">
    <location>
        <begin position="339"/>
        <end position="360"/>
    </location>
</feature>
<comment type="caution">
    <text evidence="8">The sequence shown here is derived from an EMBL/GenBank/DDBJ whole genome shotgun (WGS) entry which is preliminary data.</text>
</comment>
<feature type="transmembrane region" description="Helical" evidence="6">
    <location>
        <begin position="55"/>
        <end position="77"/>
    </location>
</feature>
<feature type="transmembrane region" description="Helical" evidence="6">
    <location>
        <begin position="84"/>
        <end position="103"/>
    </location>
</feature>
<dbReference type="Pfam" id="PF07690">
    <property type="entry name" value="MFS_1"/>
    <property type="match status" value="1"/>
</dbReference>
<accession>A0AAE2SX81</accession>
<keyword evidence="4 6" id="KW-1133">Transmembrane helix</keyword>